<evidence type="ECO:0000313" key="2">
    <source>
        <dbReference type="Proteomes" id="UP000030641"/>
    </source>
</evidence>
<proteinExistence type="predicted"/>
<gene>
    <name evidence="1" type="ORF">AUEXF2481DRAFT_571652</name>
</gene>
<reference evidence="1 2" key="1">
    <citation type="journal article" date="2014" name="BMC Genomics">
        <title>Genome sequencing of four Aureobasidium pullulans varieties: biotechnological potential, stress tolerance, and description of new species.</title>
        <authorList>
            <person name="Gostin Ar C."/>
            <person name="Ohm R.A."/>
            <person name="Kogej T."/>
            <person name="Sonjak S."/>
            <person name="Turk M."/>
            <person name="Zajc J."/>
            <person name="Zalar P."/>
            <person name="Grube M."/>
            <person name="Sun H."/>
            <person name="Han J."/>
            <person name="Sharma A."/>
            <person name="Chiniquy J."/>
            <person name="Ngan C.Y."/>
            <person name="Lipzen A."/>
            <person name="Barry K."/>
            <person name="Grigoriev I.V."/>
            <person name="Gunde-Cimerman N."/>
        </authorList>
    </citation>
    <scope>NUCLEOTIDE SEQUENCE [LARGE SCALE GENOMIC DNA]</scope>
    <source>
        <strain evidence="1 2">EXF-2481</strain>
    </source>
</reference>
<keyword evidence="2" id="KW-1185">Reference proteome</keyword>
<dbReference type="EMBL" id="KL584792">
    <property type="protein sequence ID" value="KEQ90406.1"/>
    <property type="molecule type" value="Genomic_DNA"/>
</dbReference>
<evidence type="ECO:0000313" key="1">
    <source>
        <dbReference type="EMBL" id="KEQ90406.1"/>
    </source>
</evidence>
<dbReference type="Proteomes" id="UP000030641">
    <property type="component" value="Unassembled WGS sequence"/>
</dbReference>
<dbReference type="AlphaFoldDB" id="A0A074YU81"/>
<dbReference type="HOGENOM" id="CLU_2108576_0_0_1"/>
<dbReference type="InParanoid" id="A0A074YU81"/>
<sequence length="115" mass="12829">MSSTVSTAFVYGMTLAEPWYTSPRHRIRRIGLQRGSRNASIAMASVDIIDCNCVCFFFSHFPSPSPPTPPPSSRVQSLMSPWSQIFLMTHLIKQLIANFSTSVASLLERTYATAR</sequence>
<protein>
    <submittedName>
        <fullName evidence="1">Uncharacterized protein</fullName>
    </submittedName>
</protein>
<accession>A0A074YU81</accession>
<name>A0A074YU81_AURSE</name>
<organism evidence="1 2">
    <name type="scientific">Aureobasidium subglaciale (strain EXF-2481)</name>
    <name type="common">Aureobasidium pullulans var. subglaciale</name>
    <dbReference type="NCBI Taxonomy" id="1043005"/>
    <lineage>
        <taxon>Eukaryota</taxon>
        <taxon>Fungi</taxon>
        <taxon>Dikarya</taxon>
        <taxon>Ascomycota</taxon>
        <taxon>Pezizomycotina</taxon>
        <taxon>Dothideomycetes</taxon>
        <taxon>Dothideomycetidae</taxon>
        <taxon>Dothideales</taxon>
        <taxon>Saccotheciaceae</taxon>
        <taxon>Aureobasidium</taxon>
    </lineage>
</organism>
<dbReference type="RefSeq" id="XP_013338895.1">
    <property type="nucleotide sequence ID" value="XM_013483441.1"/>
</dbReference>
<dbReference type="GeneID" id="25369151"/>